<dbReference type="PANTHER" id="PTHR34454:SF3">
    <property type="entry name" value="PEPTIDASE I, PUTATIVE-RELATED"/>
    <property type="match status" value="1"/>
</dbReference>
<protein>
    <submittedName>
        <fullName evidence="2">Uncharacterized protein</fullName>
    </submittedName>
</protein>
<accession>A0A2Z7D3U3</accession>
<dbReference type="EMBL" id="KQ990568">
    <property type="protein sequence ID" value="KZV52999.1"/>
    <property type="molecule type" value="Genomic_DNA"/>
</dbReference>
<proteinExistence type="predicted"/>
<reference evidence="2 3" key="1">
    <citation type="journal article" date="2015" name="Proc. Natl. Acad. Sci. U.S.A.">
        <title>The resurrection genome of Boea hygrometrica: A blueprint for survival of dehydration.</title>
        <authorList>
            <person name="Xiao L."/>
            <person name="Yang G."/>
            <person name="Zhang L."/>
            <person name="Yang X."/>
            <person name="Zhao S."/>
            <person name="Ji Z."/>
            <person name="Zhou Q."/>
            <person name="Hu M."/>
            <person name="Wang Y."/>
            <person name="Chen M."/>
            <person name="Xu Y."/>
            <person name="Jin H."/>
            <person name="Xiao X."/>
            <person name="Hu G."/>
            <person name="Bao F."/>
            <person name="Hu Y."/>
            <person name="Wan P."/>
            <person name="Li L."/>
            <person name="Deng X."/>
            <person name="Kuang T."/>
            <person name="Xiang C."/>
            <person name="Zhu J.K."/>
            <person name="Oliver M.J."/>
            <person name="He Y."/>
        </authorList>
    </citation>
    <scope>NUCLEOTIDE SEQUENCE [LARGE SCALE GENOMIC DNA]</scope>
    <source>
        <strain evidence="3">cv. XS01</strain>
    </source>
</reference>
<evidence type="ECO:0000313" key="2">
    <source>
        <dbReference type="EMBL" id="KZV52999.1"/>
    </source>
</evidence>
<evidence type="ECO:0000256" key="1">
    <source>
        <dbReference type="SAM" id="SignalP"/>
    </source>
</evidence>
<dbReference type="PANTHER" id="PTHR34454">
    <property type="entry name" value="TUNICAMYCIN INDUCED PROTEIN"/>
    <property type="match status" value="1"/>
</dbReference>
<keyword evidence="3" id="KW-1185">Reference proteome</keyword>
<name>A0A2Z7D3U3_9LAMI</name>
<dbReference type="AlphaFoldDB" id="A0A2Z7D3U3"/>
<sequence>MFSRNLALILLITIQTLSRTHSSIIPQPPPFNLSHFLYPRVTAVSESQLGPRPTHFLQNVLNAIASKERWALDDILVSKLNVKKAKYDIVQRYEFRIRVGKGEIVFKMHEQPSQWKKLVVIKKNVSSNFESLVKKIGSEAVIDSFKIKGPFNLQVMGDDDQLSIVLPPNTSHSGLRRILVGEGISLEVKGAEEISIFHPSYHNQLLYGRFSYRKRNGVESIWADSCSALPTILIMGSASVVAFRDQQPSALIKAVFSSTDAIKLLPNKCYIRPNYEKLRHRSRSLSIRIAFVERILRSFFDLKSNPYSSLGSLKARIRASVIIRFHLDLERRIRSNDTYWKTLADWRTRPTVERALYDVEARMEGEDLKPMVIKRIRPFIDVDASAWNSLLSNLSFTKLPSMLVSPEALTLGVKCADDIFFAFTIIVMIALTKEGSSKTVETKGMREADWCYS</sequence>
<gene>
    <name evidence="2" type="ORF">F511_32318</name>
</gene>
<organism evidence="2 3">
    <name type="scientific">Dorcoceras hygrometricum</name>
    <dbReference type="NCBI Taxonomy" id="472368"/>
    <lineage>
        <taxon>Eukaryota</taxon>
        <taxon>Viridiplantae</taxon>
        <taxon>Streptophyta</taxon>
        <taxon>Embryophyta</taxon>
        <taxon>Tracheophyta</taxon>
        <taxon>Spermatophyta</taxon>
        <taxon>Magnoliopsida</taxon>
        <taxon>eudicotyledons</taxon>
        <taxon>Gunneridae</taxon>
        <taxon>Pentapetalae</taxon>
        <taxon>asterids</taxon>
        <taxon>lamiids</taxon>
        <taxon>Lamiales</taxon>
        <taxon>Gesneriaceae</taxon>
        <taxon>Didymocarpoideae</taxon>
        <taxon>Trichosporeae</taxon>
        <taxon>Loxocarpinae</taxon>
        <taxon>Dorcoceras</taxon>
    </lineage>
</organism>
<feature type="signal peptide" evidence="1">
    <location>
        <begin position="1"/>
        <end position="22"/>
    </location>
</feature>
<feature type="chain" id="PRO_5016391625" evidence="1">
    <location>
        <begin position="23"/>
        <end position="453"/>
    </location>
</feature>
<dbReference type="OrthoDB" id="308440at2759"/>
<evidence type="ECO:0000313" key="3">
    <source>
        <dbReference type="Proteomes" id="UP000250235"/>
    </source>
</evidence>
<dbReference type="InterPro" id="IPR053283">
    <property type="entry name" value="TUNICAMYCIN_INDUCED_1"/>
</dbReference>
<keyword evidence="1" id="KW-0732">Signal</keyword>
<dbReference type="Proteomes" id="UP000250235">
    <property type="component" value="Unassembled WGS sequence"/>
</dbReference>